<comment type="subcellular location">
    <subcellularLocation>
        <location evidence="1">Cell membrane</location>
        <topology evidence="1">Peripheral membrane protein</topology>
        <orientation evidence="1">Cytoplasmic side</orientation>
    </subcellularLocation>
</comment>
<keyword evidence="11" id="KW-1185">Reference proteome</keyword>
<evidence type="ECO:0000256" key="1">
    <source>
        <dbReference type="ARBA" id="ARBA00004413"/>
    </source>
</evidence>
<evidence type="ECO:0000259" key="9">
    <source>
        <dbReference type="Pfam" id="PF01052"/>
    </source>
</evidence>
<keyword evidence="7" id="KW-0472">Membrane</keyword>
<keyword evidence="10" id="KW-0969">Cilium</keyword>
<comment type="caution">
    <text evidence="10">The sequence shown here is derived from an EMBL/GenBank/DDBJ whole genome shotgun (WGS) entry which is preliminary data.</text>
</comment>
<dbReference type="InterPro" id="IPR001543">
    <property type="entry name" value="FliN-like_C"/>
</dbReference>
<evidence type="ECO:0000256" key="4">
    <source>
        <dbReference type="ARBA" id="ARBA00022475"/>
    </source>
</evidence>
<comment type="similarity">
    <text evidence="2">Belongs to the FliN/MopA/SpaO family.</text>
</comment>
<feature type="compositionally biased region" description="Basic and acidic residues" evidence="8">
    <location>
        <begin position="28"/>
        <end position="46"/>
    </location>
</feature>
<dbReference type="GO" id="GO:0009425">
    <property type="term" value="C:bacterial-type flagellum basal body"/>
    <property type="evidence" value="ECO:0007669"/>
    <property type="project" value="InterPro"/>
</dbReference>
<dbReference type="InterPro" id="IPR036429">
    <property type="entry name" value="SpoA-like_sf"/>
</dbReference>
<keyword evidence="5" id="KW-0145">Chemotaxis</keyword>
<dbReference type="Gene3D" id="2.30.330.10">
    <property type="entry name" value="SpoA-like"/>
    <property type="match status" value="1"/>
</dbReference>
<dbReference type="InterPro" id="IPR012826">
    <property type="entry name" value="FliN"/>
</dbReference>
<name>A0A3M0BJ79_9AQUI</name>
<dbReference type="GO" id="GO:0003774">
    <property type="term" value="F:cytoskeletal motor activity"/>
    <property type="evidence" value="ECO:0007669"/>
    <property type="project" value="InterPro"/>
</dbReference>
<keyword evidence="6" id="KW-0283">Flagellar rotation</keyword>
<keyword evidence="10" id="KW-0282">Flagellum</keyword>
<evidence type="ECO:0000256" key="5">
    <source>
        <dbReference type="ARBA" id="ARBA00022500"/>
    </source>
</evidence>
<evidence type="ECO:0000256" key="6">
    <source>
        <dbReference type="ARBA" id="ARBA00022779"/>
    </source>
</evidence>
<evidence type="ECO:0000313" key="10">
    <source>
        <dbReference type="EMBL" id="RMA97503.1"/>
    </source>
</evidence>
<dbReference type="EMBL" id="REFO01000010">
    <property type="protein sequence ID" value="RMA97503.1"/>
    <property type="molecule type" value="Genomic_DNA"/>
</dbReference>
<protein>
    <recommendedName>
        <fullName evidence="3">Flagellar motor switch protein FliN</fullName>
    </recommendedName>
</protein>
<dbReference type="NCBIfam" id="TIGR02480">
    <property type="entry name" value="fliN"/>
    <property type="match status" value="1"/>
</dbReference>
<dbReference type="GO" id="GO:0006935">
    <property type="term" value="P:chemotaxis"/>
    <property type="evidence" value="ECO:0007669"/>
    <property type="project" value="UniProtKB-KW"/>
</dbReference>
<evidence type="ECO:0000313" key="11">
    <source>
        <dbReference type="Proteomes" id="UP000280842"/>
    </source>
</evidence>
<dbReference type="GO" id="GO:0071973">
    <property type="term" value="P:bacterial-type flagellum-dependent cell motility"/>
    <property type="evidence" value="ECO:0007669"/>
    <property type="project" value="InterPro"/>
</dbReference>
<dbReference type="RefSeq" id="WP_121922282.1">
    <property type="nucleotide sequence ID" value="NZ_REFO01000010.1"/>
</dbReference>
<dbReference type="InterPro" id="IPR051469">
    <property type="entry name" value="FliN/MopA/SpaO"/>
</dbReference>
<organism evidence="10 11">
    <name type="scientific">Hydrogenothermus marinus</name>
    <dbReference type="NCBI Taxonomy" id="133270"/>
    <lineage>
        <taxon>Bacteria</taxon>
        <taxon>Pseudomonadati</taxon>
        <taxon>Aquificota</taxon>
        <taxon>Aquificia</taxon>
        <taxon>Aquificales</taxon>
        <taxon>Hydrogenothermaceae</taxon>
        <taxon>Hydrogenothermus</taxon>
    </lineage>
</organism>
<keyword evidence="10" id="KW-0966">Cell projection</keyword>
<dbReference type="GO" id="GO:0005886">
    <property type="term" value="C:plasma membrane"/>
    <property type="evidence" value="ECO:0007669"/>
    <property type="project" value="UniProtKB-SubCell"/>
</dbReference>
<dbReference type="PRINTS" id="PR00956">
    <property type="entry name" value="FLGMOTORFLIN"/>
</dbReference>
<evidence type="ECO:0000256" key="8">
    <source>
        <dbReference type="SAM" id="MobiDB-lite"/>
    </source>
</evidence>
<feature type="region of interest" description="Disordered" evidence="8">
    <location>
        <begin position="1"/>
        <end position="75"/>
    </location>
</feature>
<sequence length="198" mass="22796">MAEENQNINPEEESSKQEQENQDLNQEDLAKQWEESLQQQEKKQEGSSDENQEDLAKQWEEALQQQNEESNDNQEDIAKQWEESLQQEEGKPTEKENIQGINIPGIDNEKLEMLLDIPLEISVEVGNKTLTLEDILKLNSNAIVELDRYINEPVDIKINGKLIAKGELYTVENNFGIKITNIVTVQERLKFLMENGGE</sequence>
<dbReference type="OrthoDB" id="9773459at2"/>
<feature type="domain" description="Flagellar motor switch protein FliN-like C-terminal" evidence="9">
    <location>
        <begin position="113"/>
        <end position="183"/>
    </location>
</feature>
<keyword evidence="4" id="KW-1003">Cell membrane</keyword>
<proteinExistence type="inferred from homology"/>
<evidence type="ECO:0000256" key="3">
    <source>
        <dbReference type="ARBA" id="ARBA00021897"/>
    </source>
</evidence>
<accession>A0A3M0BJ79</accession>
<dbReference type="PANTHER" id="PTHR43484">
    <property type="match status" value="1"/>
</dbReference>
<dbReference type="Proteomes" id="UP000280842">
    <property type="component" value="Unassembled WGS sequence"/>
</dbReference>
<dbReference type="InterPro" id="IPR001172">
    <property type="entry name" value="FliN_T3SS_HrcQb"/>
</dbReference>
<dbReference type="AlphaFoldDB" id="A0A3M0BJ79"/>
<dbReference type="Pfam" id="PF01052">
    <property type="entry name" value="FliMN_C"/>
    <property type="match status" value="1"/>
</dbReference>
<evidence type="ECO:0000256" key="2">
    <source>
        <dbReference type="ARBA" id="ARBA00009226"/>
    </source>
</evidence>
<gene>
    <name evidence="10" type="ORF">CLV39_0116</name>
</gene>
<reference evidence="10 11" key="1">
    <citation type="submission" date="2018-10" db="EMBL/GenBank/DDBJ databases">
        <title>Genomic Encyclopedia of Archaeal and Bacterial Type Strains, Phase II (KMG-II): from individual species to whole genera.</title>
        <authorList>
            <person name="Goeker M."/>
        </authorList>
    </citation>
    <scope>NUCLEOTIDE SEQUENCE [LARGE SCALE GENOMIC DNA]</scope>
    <source>
        <strain evidence="10 11">VM1</strain>
    </source>
</reference>
<dbReference type="PANTHER" id="PTHR43484:SF1">
    <property type="entry name" value="FLAGELLAR MOTOR SWITCH PROTEIN FLIN"/>
    <property type="match status" value="1"/>
</dbReference>
<evidence type="ECO:0000256" key="7">
    <source>
        <dbReference type="ARBA" id="ARBA00023136"/>
    </source>
</evidence>
<dbReference type="SUPFAM" id="SSF101801">
    <property type="entry name" value="Surface presentation of antigens (SPOA)"/>
    <property type="match status" value="1"/>
</dbReference>